<feature type="repeat" description="WD" evidence="3">
    <location>
        <begin position="60"/>
        <end position="94"/>
    </location>
</feature>
<dbReference type="Pfam" id="PF00400">
    <property type="entry name" value="WD40"/>
    <property type="match status" value="1"/>
</dbReference>
<dbReference type="PROSITE" id="PS50294">
    <property type="entry name" value="WD_REPEATS_REGION"/>
    <property type="match status" value="1"/>
</dbReference>
<feature type="non-terminal residue" evidence="4">
    <location>
        <position position="1"/>
    </location>
</feature>
<gene>
    <name evidence="4" type="ORF">EHI5A_020870</name>
</gene>
<keyword evidence="2" id="KW-0677">Repeat</keyword>
<dbReference type="PROSITE" id="PS00678">
    <property type="entry name" value="WD_REPEATS_1"/>
    <property type="match status" value="1"/>
</dbReference>
<dbReference type="InterPro" id="IPR001680">
    <property type="entry name" value="WD40_rpt"/>
</dbReference>
<evidence type="ECO:0000256" key="3">
    <source>
        <dbReference type="PROSITE-ProRule" id="PRU00221"/>
    </source>
</evidence>
<dbReference type="SMART" id="SM00320">
    <property type="entry name" value="WD40"/>
    <property type="match status" value="2"/>
</dbReference>
<dbReference type="OrthoDB" id="24670at2759"/>
<dbReference type="EMBL" id="KB445024">
    <property type="protein sequence ID" value="EMD44504.1"/>
    <property type="molecule type" value="Genomic_DNA"/>
</dbReference>
<keyword evidence="1 3" id="KW-0853">WD repeat</keyword>
<dbReference type="InterPro" id="IPR036322">
    <property type="entry name" value="WD40_repeat_dom_sf"/>
</dbReference>
<dbReference type="Proteomes" id="UP000011755">
    <property type="component" value="Unassembled WGS sequence"/>
</dbReference>
<reference evidence="4 5" key="1">
    <citation type="submission" date="2013-02" db="EMBL/GenBank/DDBJ databases">
        <authorList>
            <person name="Hannick L."/>
            <person name="Zafar N."/>
            <person name="Lorenzi H."/>
            <person name="Ali I.A."/>
            <person name="Petri W.P."/>
            <person name="Caler E."/>
        </authorList>
    </citation>
    <scope>NUCLEOTIDE SEQUENCE [LARGE SCALE GENOMIC DNA]</scope>
    <source>
        <strain evidence="4 5">KU27</strain>
    </source>
</reference>
<dbReference type="InterPro" id="IPR045159">
    <property type="entry name" value="DCAF7-like"/>
</dbReference>
<organism evidence="4 5">
    <name type="scientific">Entamoeba histolytica KU27</name>
    <dbReference type="NCBI Taxonomy" id="885311"/>
    <lineage>
        <taxon>Eukaryota</taxon>
        <taxon>Amoebozoa</taxon>
        <taxon>Evosea</taxon>
        <taxon>Archamoebae</taxon>
        <taxon>Mastigamoebida</taxon>
        <taxon>Entamoebidae</taxon>
        <taxon>Entamoeba</taxon>
    </lineage>
</organism>
<evidence type="ECO:0000256" key="1">
    <source>
        <dbReference type="ARBA" id="ARBA00022574"/>
    </source>
</evidence>
<protein>
    <submittedName>
        <fullName evidence="4">WD repeatcontaining protein</fullName>
    </submittedName>
</protein>
<dbReference type="PANTHER" id="PTHR19919">
    <property type="entry name" value="WD REPEAT CONTAINING PROTEIN"/>
    <property type="match status" value="1"/>
</dbReference>
<dbReference type="VEuPathDB" id="AmoebaDB:EHI5A_020870"/>
<accession>M2Q521</accession>
<evidence type="ECO:0000313" key="5">
    <source>
        <dbReference type="Proteomes" id="UP000011755"/>
    </source>
</evidence>
<evidence type="ECO:0000256" key="2">
    <source>
        <dbReference type="ARBA" id="ARBA00022737"/>
    </source>
</evidence>
<dbReference type="PROSITE" id="PS50082">
    <property type="entry name" value="WD_REPEATS_2"/>
    <property type="match status" value="1"/>
</dbReference>
<dbReference type="SUPFAM" id="SSF50978">
    <property type="entry name" value="WD40 repeat-like"/>
    <property type="match status" value="1"/>
</dbReference>
<dbReference type="Gene3D" id="2.130.10.10">
    <property type="entry name" value="YVTN repeat-like/Quinoprotein amine dehydrogenase"/>
    <property type="match status" value="1"/>
</dbReference>
<evidence type="ECO:0000313" key="4">
    <source>
        <dbReference type="EMBL" id="EMD44504.1"/>
    </source>
</evidence>
<sequence length="140" mass="15575">CLYLRSLEHSTILYESQGLVPLLRLAWNHFDPNFIATFSSDSNKIIVIDARKPAVPYTELALHQSNVNAICWSPHSSTHICSASTDRKALIWDLYPIEKSSDPVALQYEASAPVNDISWCGTNSDLICMSVGNQILAVRI</sequence>
<dbReference type="AlphaFoldDB" id="M2Q521"/>
<proteinExistence type="predicted"/>
<dbReference type="InterPro" id="IPR015943">
    <property type="entry name" value="WD40/YVTN_repeat-like_dom_sf"/>
</dbReference>
<dbReference type="InterPro" id="IPR019775">
    <property type="entry name" value="WD40_repeat_CS"/>
</dbReference>
<name>M2Q521_ENTHI</name>